<dbReference type="Gene3D" id="1.10.357.10">
    <property type="entry name" value="Tetracycline Repressor, domain 2"/>
    <property type="match status" value="1"/>
</dbReference>
<organism evidence="2 3">
    <name type="scientific">Streptomyces brasiliensis</name>
    <dbReference type="NCBI Taxonomy" id="1954"/>
    <lineage>
        <taxon>Bacteria</taxon>
        <taxon>Bacillati</taxon>
        <taxon>Actinomycetota</taxon>
        <taxon>Actinomycetes</taxon>
        <taxon>Kitasatosporales</taxon>
        <taxon>Streptomycetaceae</taxon>
        <taxon>Streptomyces</taxon>
    </lineage>
</organism>
<gene>
    <name evidence="2" type="ORF">GCM10010121_098990</name>
</gene>
<dbReference type="SUPFAM" id="SSF48498">
    <property type="entry name" value="Tetracyclin repressor-like, C-terminal domain"/>
    <property type="match status" value="1"/>
</dbReference>
<dbReference type="Pfam" id="PF21313">
    <property type="entry name" value="EthR_C"/>
    <property type="match status" value="1"/>
</dbReference>
<name>A0A917PEG6_9ACTN</name>
<dbReference type="InterPro" id="IPR036271">
    <property type="entry name" value="Tet_transcr_reg_TetR-rel_C_sf"/>
</dbReference>
<evidence type="ECO:0000313" key="2">
    <source>
        <dbReference type="EMBL" id="GGJ72566.1"/>
    </source>
</evidence>
<reference evidence="2" key="2">
    <citation type="submission" date="2020-09" db="EMBL/GenBank/DDBJ databases">
        <authorList>
            <person name="Sun Q."/>
            <person name="Ohkuma M."/>
        </authorList>
    </citation>
    <scope>NUCLEOTIDE SEQUENCE</scope>
    <source>
        <strain evidence="2">JCM 3086</strain>
    </source>
</reference>
<feature type="domain" description="HTH-type transcriptional regulator EthR C-terminal" evidence="1">
    <location>
        <begin position="39"/>
        <end position="135"/>
    </location>
</feature>
<sequence length="139" mass="15140">MVSGLVARTVAALQQKSRHAAHDPAEPREAIETVMSRTRALWQEHGLVMQAATDLGRSVPEIGVLWTQAAEIFIEAITRILQRAGVPAGDGPHAAASPARALCWMIERTFYRASQAGDDELEQAAATCLEVWLRTARLV</sequence>
<dbReference type="Proteomes" id="UP000657574">
    <property type="component" value="Unassembled WGS sequence"/>
</dbReference>
<evidence type="ECO:0000259" key="1">
    <source>
        <dbReference type="Pfam" id="PF21313"/>
    </source>
</evidence>
<dbReference type="AlphaFoldDB" id="A0A917PEG6"/>
<comment type="caution">
    <text evidence="2">The sequence shown here is derived from an EMBL/GenBank/DDBJ whole genome shotgun (WGS) entry which is preliminary data.</text>
</comment>
<accession>A0A917PEG6</accession>
<reference evidence="2" key="1">
    <citation type="journal article" date="2014" name="Int. J. Syst. Evol. Microbiol.">
        <title>Complete genome sequence of Corynebacterium casei LMG S-19264T (=DSM 44701T), isolated from a smear-ripened cheese.</title>
        <authorList>
            <consortium name="US DOE Joint Genome Institute (JGI-PGF)"/>
            <person name="Walter F."/>
            <person name="Albersmeier A."/>
            <person name="Kalinowski J."/>
            <person name="Ruckert C."/>
        </authorList>
    </citation>
    <scope>NUCLEOTIDE SEQUENCE</scope>
    <source>
        <strain evidence="2">JCM 3086</strain>
    </source>
</reference>
<protein>
    <recommendedName>
        <fullName evidence="1">HTH-type transcriptional regulator EthR C-terminal domain-containing protein</fullName>
    </recommendedName>
</protein>
<dbReference type="EMBL" id="BMQA01000155">
    <property type="protein sequence ID" value="GGJ72566.1"/>
    <property type="molecule type" value="Genomic_DNA"/>
</dbReference>
<evidence type="ECO:0000313" key="3">
    <source>
        <dbReference type="Proteomes" id="UP000657574"/>
    </source>
</evidence>
<proteinExistence type="predicted"/>
<keyword evidence="3" id="KW-1185">Reference proteome</keyword>
<dbReference type="InterPro" id="IPR049397">
    <property type="entry name" value="EthR_C"/>
</dbReference>